<dbReference type="CDD" id="cd05233">
    <property type="entry name" value="SDR_c"/>
    <property type="match status" value="1"/>
</dbReference>
<dbReference type="PRINTS" id="PR00081">
    <property type="entry name" value="GDHRDH"/>
</dbReference>
<dbReference type="InterPro" id="IPR020904">
    <property type="entry name" value="Sc_DH/Rdtase_CS"/>
</dbReference>
<dbReference type="Proteomes" id="UP001139168">
    <property type="component" value="Unassembled WGS sequence"/>
</dbReference>
<name>A0ABS8GH52_9MICC</name>
<dbReference type="NCBIfam" id="NF005559">
    <property type="entry name" value="PRK07231.1"/>
    <property type="match status" value="1"/>
</dbReference>
<dbReference type="RefSeq" id="WP_227890333.1">
    <property type="nucleotide sequence ID" value="NZ_JAJFZQ010000004.1"/>
</dbReference>
<keyword evidence="3" id="KW-1185">Reference proteome</keyword>
<dbReference type="PROSITE" id="PS00061">
    <property type="entry name" value="ADH_SHORT"/>
    <property type="match status" value="1"/>
</dbReference>
<reference evidence="2" key="1">
    <citation type="submission" date="2021-10" db="EMBL/GenBank/DDBJ databases">
        <title>Novel species in genus Arthrobacter.</title>
        <authorList>
            <person name="Liu Y."/>
        </authorList>
    </citation>
    <scope>NUCLEOTIDE SEQUENCE</scope>
    <source>
        <strain evidence="2">Zg-Y786</strain>
    </source>
</reference>
<accession>A0ABS8GH52</accession>
<gene>
    <name evidence="2" type="ORF">LJ752_05480</name>
</gene>
<protein>
    <submittedName>
        <fullName evidence="2">SDR family oxidoreductase</fullName>
    </submittedName>
</protein>
<dbReference type="Pfam" id="PF13561">
    <property type="entry name" value="adh_short_C2"/>
    <property type="match status" value="1"/>
</dbReference>
<organism evidence="2 3">
    <name type="scientific">Arthrobacter gengyunqii</name>
    <dbReference type="NCBI Taxonomy" id="2886940"/>
    <lineage>
        <taxon>Bacteria</taxon>
        <taxon>Bacillati</taxon>
        <taxon>Actinomycetota</taxon>
        <taxon>Actinomycetes</taxon>
        <taxon>Micrococcales</taxon>
        <taxon>Micrococcaceae</taxon>
        <taxon>Arthrobacter</taxon>
    </lineage>
</organism>
<evidence type="ECO:0000313" key="3">
    <source>
        <dbReference type="Proteomes" id="UP001139168"/>
    </source>
</evidence>
<dbReference type="Gene3D" id="3.40.50.720">
    <property type="entry name" value="NAD(P)-binding Rossmann-like Domain"/>
    <property type="match status" value="1"/>
</dbReference>
<dbReference type="InterPro" id="IPR036291">
    <property type="entry name" value="NAD(P)-bd_dom_sf"/>
</dbReference>
<sequence>MTSQDLQGKVALITGGSRGIGREIAACFLRAGASVVIASRKSEGITAAARELAEETGSDRIAGVVAHVADEEQARAAVATAVERFGSLDILVNNAATNPHMGPLTELTESKAAKTTQVNQYAPILWTKLASEAWMAEHGGAVLNIASVGGLLVDPNIGYYNATKAALIHLTRQLAYEVGPEIRVNVVCPGLIKTELARAVWEDREDILSKGLPMRRLGTTDDIAQAATFLCSDRASWITGQSLVIDGGALSMPVGINA</sequence>
<dbReference type="PANTHER" id="PTHR43943">
    <property type="entry name" value="DEHYDROGENASE/REDUCTASE (SDR FAMILY) MEMBER 4"/>
    <property type="match status" value="1"/>
</dbReference>
<comment type="similarity">
    <text evidence="1">Belongs to the short-chain dehydrogenases/reductases (SDR) family.</text>
</comment>
<dbReference type="EMBL" id="JAJFZQ010000004">
    <property type="protein sequence ID" value="MCC3265493.1"/>
    <property type="molecule type" value="Genomic_DNA"/>
</dbReference>
<evidence type="ECO:0000256" key="1">
    <source>
        <dbReference type="ARBA" id="ARBA00006484"/>
    </source>
</evidence>
<evidence type="ECO:0000313" key="2">
    <source>
        <dbReference type="EMBL" id="MCC3265493.1"/>
    </source>
</evidence>
<dbReference type="SUPFAM" id="SSF51735">
    <property type="entry name" value="NAD(P)-binding Rossmann-fold domains"/>
    <property type="match status" value="1"/>
</dbReference>
<dbReference type="PRINTS" id="PR00080">
    <property type="entry name" value="SDRFAMILY"/>
</dbReference>
<comment type="caution">
    <text evidence="2">The sequence shown here is derived from an EMBL/GenBank/DDBJ whole genome shotgun (WGS) entry which is preliminary data.</text>
</comment>
<proteinExistence type="inferred from homology"/>
<dbReference type="InterPro" id="IPR002347">
    <property type="entry name" value="SDR_fam"/>
</dbReference>
<dbReference type="PANTHER" id="PTHR43943:SF2">
    <property type="entry name" value="DEHYDROGENASE_REDUCTASE 4"/>
    <property type="match status" value="1"/>
</dbReference>